<protein>
    <submittedName>
        <fullName evidence="1">Uncharacterized protein</fullName>
    </submittedName>
</protein>
<accession>A0A8S1MGR0</accession>
<name>A0A8S1MGR0_PARPR</name>
<gene>
    <name evidence="1" type="ORF">PPRIM_AZ9-3.1.T0590015</name>
</gene>
<comment type="caution">
    <text evidence="1">The sequence shown here is derived from an EMBL/GenBank/DDBJ whole genome shotgun (WGS) entry which is preliminary data.</text>
</comment>
<sequence length="100" mass="11661">MFWNQSNIFNQKTSELLLQLDNIITNNIHNLLTIIKLMKIKQTSSKSLIEQLHSFQMKQSVHLFQYVVLMDQIGVLLQLQPTQSKLNNGNMKKLSIILNH</sequence>
<evidence type="ECO:0000313" key="2">
    <source>
        <dbReference type="Proteomes" id="UP000688137"/>
    </source>
</evidence>
<keyword evidence="2" id="KW-1185">Reference proteome</keyword>
<dbReference type="AlphaFoldDB" id="A0A8S1MGR0"/>
<reference evidence="1" key="1">
    <citation type="submission" date="2021-01" db="EMBL/GenBank/DDBJ databases">
        <authorList>
            <consortium name="Genoscope - CEA"/>
            <person name="William W."/>
        </authorList>
    </citation>
    <scope>NUCLEOTIDE SEQUENCE</scope>
</reference>
<dbReference type="EMBL" id="CAJJDM010000060">
    <property type="protein sequence ID" value="CAD8077842.1"/>
    <property type="molecule type" value="Genomic_DNA"/>
</dbReference>
<proteinExistence type="predicted"/>
<dbReference type="Proteomes" id="UP000688137">
    <property type="component" value="Unassembled WGS sequence"/>
</dbReference>
<evidence type="ECO:0000313" key="1">
    <source>
        <dbReference type="EMBL" id="CAD8077842.1"/>
    </source>
</evidence>
<organism evidence="1 2">
    <name type="scientific">Paramecium primaurelia</name>
    <dbReference type="NCBI Taxonomy" id="5886"/>
    <lineage>
        <taxon>Eukaryota</taxon>
        <taxon>Sar</taxon>
        <taxon>Alveolata</taxon>
        <taxon>Ciliophora</taxon>
        <taxon>Intramacronucleata</taxon>
        <taxon>Oligohymenophorea</taxon>
        <taxon>Peniculida</taxon>
        <taxon>Parameciidae</taxon>
        <taxon>Paramecium</taxon>
    </lineage>
</organism>